<keyword evidence="1" id="KW-0560">Oxidoreductase</keyword>
<dbReference type="GO" id="GO:0006108">
    <property type="term" value="P:malate metabolic process"/>
    <property type="evidence" value="ECO:0007669"/>
    <property type="project" value="InterPro"/>
</dbReference>
<dbReference type="GO" id="GO:0016615">
    <property type="term" value="F:malate dehydrogenase activity"/>
    <property type="evidence" value="ECO:0007669"/>
    <property type="project" value="InterPro"/>
</dbReference>
<dbReference type="InterPro" id="IPR010945">
    <property type="entry name" value="Malate_DH_type2"/>
</dbReference>
<gene>
    <name evidence="3" type="primary">LOC115880873</name>
</gene>
<dbReference type="OrthoDB" id="1510206at2759"/>
<dbReference type="InterPro" id="IPR015955">
    <property type="entry name" value="Lactate_DH/Glyco_Ohase_4_C"/>
</dbReference>
<dbReference type="PANTHER" id="PTHR23382">
    <property type="entry name" value="MALATE DEHYDROGENASE"/>
    <property type="match status" value="1"/>
</dbReference>
<dbReference type="AlphaFoldDB" id="A0A6J2XSQ6"/>
<proteinExistence type="predicted"/>
<name>A0A6J2XSQ6_SITOR</name>
<dbReference type="GO" id="GO:0016616">
    <property type="term" value="F:oxidoreductase activity, acting on the CH-OH group of donors, NAD or NADP as acceptor"/>
    <property type="evidence" value="ECO:0007669"/>
    <property type="project" value="InterPro"/>
</dbReference>
<reference evidence="3" key="1">
    <citation type="submission" date="2025-08" db="UniProtKB">
        <authorList>
            <consortium name="RefSeq"/>
        </authorList>
    </citation>
    <scope>IDENTIFICATION</scope>
    <source>
        <tissue evidence="3">Gonads</tissue>
    </source>
</reference>
<dbReference type="SUPFAM" id="SSF56327">
    <property type="entry name" value="LDH C-terminal domain-like"/>
    <property type="match status" value="1"/>
</dbReference>
<evidence type="ECO:0000313" key="3">
    <source>
        <dbReference type="RefSeq" id="XP_030754056.1"/>
    </source>
</evidence>
<dbReference type="Proteomes" id="UP000504635">
    <property type="component" value="Unplaced"/>
</dbReference>
<sequence>MAFYIISGLPDCIQFAHACYVAQYLHDHLPNFKYKKNSIAKSKWPDYVLGLNKKNRWHLVNSPIIWKEISDWGGKPYLIGGMGQFWEYCYCYYGLATSIAKEDLEKLARDNLKYFKAEEDAQMHRKFDTEICIFGALHPLVPLLIGELGNITQLRENNGLHLKLYETGLSENLDVKYLEKLIENYEACGITDKSYEIEIAGDEEEAIIYTDLLIYLENVTKLDWESQEIYLNRCRDRMEDLAYTINIKGKRSLRIIFCNDDPVCFLATLLVEYCTSMSPANIVALTADRGLPVIRAVSEMTGVPVSKIGAPPVWGFVGFNEYIDDENILFKANVYRPYARALTSPEGSTLPQGIVYQELRLMSYLLPDMHNTIIETVKERNKNVEKNLPHQPCFVKLTSLMSFLKIWYSKEITDEIVSLGICSNGSYEITPGIVFSQPAIQDKKRRWIPFQNFSLMNSDTVIEIKQLLKGATDILEKIDYVSHVGECESQGTVD</sequence>
<organism evidence="2 3">
    <name type="scientific">Sitophilus oryzae</name>
    <name type="common">Rice weevil</name>
    <name type="synonym">Curculio oryzae</name>
    <dbReference type="NCBI Taxonomy" id="7048"/>
    <lineage>
        <taxon>Eukaryota</taxon>
        <taxon>Metazoa</taxon>
        <taxon>Ecdysozoa</taxon>
        <taxon>Arthropoda</taxon>
        <taxon>Hexapoda</taxon>
        <taxon>Insecta</taxon>
        <taxon>Pterygota</taxon>
        <taxon>Neoptera</taxon>
        <taxon>Endopterygota</taxon>
        <taxon>Coleoptera</taxon>
        <taxon>Polyphaga</taxon>
        <taxon>Cucujiformia</taxon>
        <taxon>Curculionidae</taxon>
        <taxon>Dryophthorinae</taxon>
        <taxon>Sitophilus</taxon>
    </lineage>
</organism>
<dbReference type="KEGG" id="soy:115880873"/>
<keyword evidence="2" id="KW-1185">Reference proteome</keyword>
<accession>A0A6J2XSQ6</accession>
<dbReference type="InParanoid" id="A0A6J2XSQ6"/>
<dbReference type="Gene3D" id="3.90.110.10">
    <property type="entry name" value="Lactate dehydrogenase/glycoside hydrolase, family 4, C-terminal"/>
    <property type="match status" value="1"/>
</dbReference>
<evidence type="ECO:0000256" key="1">
    <source>
        <dbReference type="ARBA" id="ARBA00023002"/>
    </source>
</evidence>
<evidence type="ECO:0000313" key="2">
    <source>
        <dbReference type="Proteomes" id="UP000504635"/>
    </source>
</evidence>
<dbReference type="GeneID" id="115880873"/>
<dbReference type="RefSeq" id="XP_030754056.1">
    <property type="nucleotide sequence ID" value="XM_030898196.1"/>
</dbReference>
<protein>
    <submittedName>
        <fullName evidence="3">Malate dehydrogenase 1B</fullName>
    </submittedName>
</protein>